<sequence length="281" mass="32424">MNFNLGAIDPIAFNFLGFQVHWYGVIIGVAVLLALYLAVNEGKKRGIVADDFYDFILWALPIALICARAYYVIFRWSYYSANPSEIYRIWDGGIAIYGGLLGALVVLIVFCRIKKLSPWLFLDVISPTVILAQGIGRWGNFINQEAHGGPVTRAFLENLHLPNFIISQMNIQGIYYQPTFLYESLWDILGFVLLICLRHRQHLFKQGEIFLTYVAWYSFGRFFIEGMRTDSLMLGALRVSQWLSVILFVLALGIFWYRRYYLPNNPWYLTGNQKKLMGIIT</sequence>
<dbReference type="GO" id="GO:0042158">
    <property type="term" value="P:lipoprotein biosynthetic process"/>
    <property type="evidence" value="ECO:0007669"/>
    <property type="project" value="UniProtKB-UniRule"/>
</dbReference>
<dbReference type="PANTHER" id="PTHR30589:SF0">
    <property type="entry name" value="PHOSPHATIDYLGLYCEROL--PROLIPOPROTEIN DIACYLGLYCERYL TRANSFERASE"/>
    <property type="match status" value="1"/>
</dbReference>
<evidence type="ECO:0000313" key="9">
    <source>
        <dbReference type="Proteomes" id="UP000051324"/>
    </source>
</evidence>
<dbReference type="Pfam" id="PF01790">
    <property type="entry name" value="LGT"/>
    <property type="match status" value="1"/>
</dbReference>
<comment type="catalytic activity">
    <reaction evidence="7">
        <text>L-cysteinyl-[prolipoprotein] + a 1,2-diacyl-sn-glycero-3-phospho-(1'-sn-glycerol) = an S-1,2-diacyl-sn-glyceryl-L-cysteinyl-[prolipoprotein] + sn-glycerol 1-phosphate + H(+)</text>
        <dbReference type="Rhea" id="RHEA:56712"/>
        <dbReference type="Rhea" id="RHEA-COMP:14679"/>
        <dbReference type="Rhea" id="RHEA-COMP:14680"/>
        <dbReference type="ChEBI" id="CHEBI:15378"/>
        <dbReference type="ChEBI" id="CHEBI:29950"/>
        <dbReference type="ChEBI" id="CHEBI:57685"/>
        <dbReference type="ChEBI" id="CHEBI:64716"/>
        <dbReference type="ChEBI" id="CHEBI:140658"/>
        <dbReference type="EC" id="2.5.1.145"/>
    </reaction>
</comment>
<name>A0A0R1TQ09_9LACO</name>
<dbReference type="UniPathway" id="UPA00664"/>
<dbReference type="STRING" id="1423724.FC32_GL000764"/>
<feature type="transmembrane region" description="Helical" evidence="7">
    <location>
        <begin position="209"/>
        <end position="227"/>
    </location>
</feature>
<comment type="caution">
    <text evidence="8">The sequence shown here is derived from an EMBL/GenBank/DDBJ whole genome shotgun (WGS) entry which is preliminary data.</text>
</comment>
<keyword evidence="4 7" id="KW-0812">Transmembrane</keyword>
<organism evidence="8 9">
    <name type="scientific">Ligilactobacillus apodemi DSM 16634 = JCM 16172</name>
    <dbReference type="NCBI Taxonomy" id="1423724"/>
    <lineage>
        <taxon>Bacteria</taxon>
        <taxon>Bacillati</taxon>
        <taxon>Bacillota</taxon>
        <taxon>Bacilli</taxon>
        <taxon>Lactobacillales</taxon>
        <taxon>Lactobacillaceae</taxon>
        <taxon>Ligilactobacillus</taxon>
    </lineage>
</organism>
<feature type="transmembrane region" description="Helical" evidence="7">
    <location>
        <begin position="179"/>
        <end position="197"/>
    </location>
</feature>
<comment type="similarity">
    <text evidence="1 7">Belongs to the Lgt family.</text>
</comment>
<evidence type="ECO:0000256" key="6">
    <source>
        <dbReference type="ARBA" id="ARBA00023136"/>
    </source>
</evidence>
<dbReference type="GO" id="GO:0005886">
    <property type="term" value="C:plasma membrane"/>
    <property type="evidence" value="ECO:0007669"/>
    <property type="project" value="UniProtKB-SubCell"/>
</dbReference>
<dbReference type="GO" id="GO:0008961">
    <property type="term" value="F:phosphatidylglycerol-prolipoprotein diacylglyceryl transferase activity"/>
    <property type="evidence" value="ECO:0007669"/>
    <property type="project" value="UniProtKB-UniRule"/>
</dbReference>
<comment type="pathway">
    <text evidence="7">Protein modification; lipoprotein biosynthesis (diacylglyceryl transfer).</text>
</comment>
<dbReference type="InterPro" id="IPR001640">
    <property type="entry name" value="Lgt"/>
</dbReference>
<feature type="transmembrane region" description="Helical" evidence="7">
    <location>
        <begin position="94"/>
        <end position="113"/>
    </location>
</feature>
<evidence type="ECO:0000313" key="8">
    <source>
        <dbReference type="EMBL" id="KRL83510.1"/>
    </source>
</evidence>
<evidence type="ECO:0000256" key="4">
    <source>
        <dbReference type="ARBA" id="ARBA00022692"/>
    </source>
</evidence>
<dbReference type="AlphaFoldDB" id="A0A0R1TQ09"/>
<dbReference type="PANTHER" id="PTHR30589">
    <property type="entry name" value="PROLIPOPROTEIN DIACYLGLYCERYL TRANSFERASE"/>
    <property type="match status" value="1"/>
</dbReference>
<feature type="transmembrane region" description="Helical" evidence="7">
    <location>
        <begin position="239"/>
        <end position="257"/>
    </location>
</feature>
<proteinExistence type="inferred from homology"/>
<comment type="function">
    <text evidence="7">Catalyzes the transfer of the diacylglyceryl group from phosphatidylglycerol to the sulfhydryl group of the N-terminal cysteine of a prolipoprotein, the first step in the formation of mature lipoproteins.</text>
</comment>
<feature type="transmembrane region" description="Helical" evidence="7">
    <location>
        <begin position="51"/>
        <end position="74"/>
    </location>
</feature>
<keyword evidence="2 7" id="KW-1003">Cell membrane</keyword>
<dbReference type="HAMAP" id="MF_01147">
    <property type="entry name" value="Lgt"/>
    <property type="match status" value="1"/>
</dbReference>
<evidence type="ECO:0000256" key="7">
    <source>
        <dbReference type="HAMAP-Rule" id="MF_01147"/>
    </source>
</evidence>
<keyword evidence="5 7" id="KW-1133">Transmembrane helix</keyword>
<feature type="transmembrane region" description="Helical" evidence="7">
    <location>
        <begin position="120"/>
        <end position="139"/>
    </location>
</feature>
<keyword evidence="3 7" id="KW-0808">Transferase</keyword>
<evidence type="ECO:0000256" key="3">
    <source>
        <dbReference type="ARBA" id="ARBA00022679"/>
    </source>
</evidence>
<dbReference type="PROSITE" id="PS01311">
    <property type="entry name" value="LGT"/>
    <property type="match status" value="1"/>
</dbReference>
<dbReference type="PATRIC" id="fig|1423724.4.peg.803"/>
<dbReference type="EMBL" id="AZFT01000053">
    <property type="protein sequence ID" value="KRL83510.1"/>
    <property type="molecule type" value="Genomic_DNA"/>
</dbReference>
<gene>
    <name evidence="7" type="primary">lgt</name>
    <name evidence="8" type="ORF">FC32_GL000764</name>
</gene>
<comment type="subcellular location">
    <subcellularLocation>
        <location evidence="7">Cell membrane</location>
        <topology evidence="7">Multi-pass membrane protein</topology>
    </subcellularLocation>
</comment>
<dbReference type="NCBIfam" id="TIGR00544">
    <property type="entry name" value="lgt"/>
    <property type="match status" value="1"/>
</dbReference>
<dbReference type="OrthoDB" id="871140at2"/>
<protein>
    <recommendedName>
        <fullName evidence="7">Phosphatidylglycerol--prolipoprotein diacylglyceryl transferase</fullName>
        <ecNumber evidence="7">2.5.1.145</ecNumber>
    </recommendedName>
</protein>
<keyword evidence="9" id="KW-1185">Reference proteome</keyword>
<dbReference type="EC" id="2.5.1.145" evidence="7"/>
<feature type="binding site" evidence="7">
    <location>
        <position position="137"/>
    </location>
    <ligand>
        <name>a 1,2-diacyl-sn-glycero-3-phospho-(1'-sn-glycerol)</name>
        <dbReference type="ChEBI" id="CHEBI:64716"/>
    </ligand>
</feature>
<evidence type="ECO:0000256" key="5">
    <source>
        <dbReference type="ARBA" id="ARBA00022989"/>
    </source>
</evidence>
<keyword evidence="6 7" id="KW-0472">Membrane</keyword>
<evidence type="ECO:0000256" key="2">
    <source>
        <dbReference type="ARBA" id="ARBA00022475"/>
    </source>
</evidence>
<accession>A0A0R1TQ09</accession>
<evidence type="ECO:0000256" key="1">
    <source>
        <dbReference type="ARBA" id="ARBA00007150"/>
    </source>
</evidence>
<dbReference type="Proteomes" id="UP000051324">
    <property type="component" value="Unassembled WGS sequence"/>
</dbReference>
<keyword evidence="8" id="KW-0449">Lipoprotein</keyword>
<feature type="transmembrane region" description="Helical" evidence="7">
    <location>
        <begin position="20"/>
        <end position="39"/>
    </location>
</feature>
<dbReference type="RefSeq" id="WP_025086615.1">
    <property type="nucleotide sequence ID" value="NZ_AZFT01000053.1"/>
</dbReference>
<reference evidence="8 9" key="1">
    <citation type="journal article" date="2015" name="Genome Announc.">
        <title>Expanding the biotechnology potential of lactobacilli through comparative genomics of 213 strains and associated genera.</title>
        <authorList>
            <person name="Sun Z."/>
            <person name="Harris H.M."/>
            <person name="McCann A."/>
            <person name="Guo C."/>
            <person name="Argimon S."/>
            <person name="Zhang W."/>
            <person name="Yang X."/>
            <person name="Jeffery I.B."/>
            <person name="Cooney J.C."/>
            <person name="Kagawa T.F."/>
            <person name="Liu W."/>
            <person name="Song Y."/>
            <person name="Salvetti E."/>
            <person name="Wrobel A."/>
            <person name="Rasinkangas P."/>
            <person name="Parkhill J."/>
            <person name="Rea M.C."/>
            <person name="O'Sullivan O."/>
            <person name="Ritari J."/>
            <person name="Douillard F.P."/>
            <person name="Paul Ross R."/>
            <person name="Yang R."/>
            <person name="Briner A.E."/>
            <person name="Felis G.E."/>
            <person name="de Vos W.M."/>
            <person name="Barrangou R."/>
            <person name="Klaenhammer T.R."/>
            <person name="Caufield P.W."/>
            <person name="Cui Y."/>
            <person name="Zhang H."/>
            <person name="O'Toole P.W."/>
        </authorList>
    </citation>
    <scope>NUCLEOTIDE SEQUENCE [LARGE SCALE GENOMIC DNA]</scope>
    <source>
        <strain evidence="8 9">DSM 16634</strain>
    </source>
</reference>
<dbReference type="eggNOG" id="COG0682">
    <property type="taxonomic scope" value="Bacteria"/>
</dbReference>